<comment type="similarity">
    <text evidence="6">Belongs to the glycosyl hydrolase 24 family.</text>
</comment>
<dbReference type="GO" id="GO:0003796">
    <property type="term" value="F:lysozyme activity"/>
    <property type="evidence" value="ECO:0007669"/>
    <property type="project" value="UniProtKB-EC"/>
</dbReference>
<dbReference type="CDD" id="cd16900">
    <property type="entry name" value="endolysin_R21-like"/>
    <property type="match status" value="1"/>
</dbReference>
<dbReference type="RefSeq" id="WP_123799815.1">
    <property type="nucleotide sequence ID" value="NZ_RMVG01000003.1"/>
</dbReference>
<keyword evidence="8" id="KW-1185">Reference proteome</keyword>
<dbReference type="PANTHER" id="PTHR38107:SF3">
    <property type="entry name" value="LYSOZYME RRRD-RELATED"/>
    <property type="match status" value="1"/>
</dbReference>
<gene>
    <name evidence="7" type="ORF">BBB56_06140</name>
</gene>
<evidence type="ECO:0000256" key="2">
    <source>
        <dbReference type="ARBA" id="ARBA00022529"/>
    </source>
</evidence>
<dbReference type="Pfam" id="PF00959">
    <property type="entry name" value="Phage_lysozyme"/>
    <property type="match status" value="1"/>
</dbReference>
<evidence type="ECO:0000256" key="5">
    <source>
        <dbReference type="ARBA" id="ARBA00023295"/>
    </source>
</evidence>
<dbReference type="GO" id="GO:0016998">
    <property type="term" value="P:cell wall macromolecule catabolic process"/>
    <property type="evidence" value="ECO:0007669"/>
    <property type="project" value="InterPro"/>
</dbReference>
<reference evidence="7 8" key="1">
    <citation type="submission" date="2018-11" db="EMBL/GenBank/DDBJ databases">
        <title>Whole genome sequencing of Pantoea sp. RIT388.</title>
        <authorList>
            <person name="Gan H.M."/>
            <person name="Hudson A.O."/>
        </authorList>
    </citation>
    <scope>NUCLEOTIDE SEQUENCE [LARGE SCALE GENOMIC DNA]</scope>
    <source>
        <strain evidence="7 8">RIT388</strain>
    </source>
</reference>
<dbReference type="PANTHER" id="PTHR38107">
    <property type="match status" value="1"/>
</dbReference>
<organism evidence="7 8">
    <name type="scientific">Candidatus Pantoea deserta</name>
    <dbReference type="NCBI Taxonomy" id="1869313"/>
    <lineage>
        <taxon>Bacteria</taxon>
        <taxon>Pseudomonadati</taxon>
        <taxon>Pseudomonadota</taxon>
        <taxon>Gammaproteobacteria</taxon>
        <taxon>Enterobacterales</taxon>
        <taxon>Erwiniaceae</taxon>
        <taxon>Pantoea</taxon>
    </lineage>
</organism>
<dbReference type="InterPro" id="IPR023346">
    <property type="entry name" value="Lysozyme-like_dom_sf"/>
</dbReference>
<evidence type="ECO:0000256" key="6">
    <source>
        <dbReference type="RuleBase" id="RU003788"/>
    </source>
</evidence>
<evidence type="ECO:0000256" key="3">
    <source>
        <dbReference type="ARBA" id="ARBA00022638"/>
    </source>
</evidence>
<evidence type="ECO:0000256" key="1">
    <source>
        <dbReference type="ARBA" id="ARBA00000632"/>
    </source>
</evidence>
<keyword evidence="4 6" id="KW-0378">Hydrolase</keyword>
<dbReference type="GO" id="GO:0042742">
    <property type="term" value="P:defense response to bacterium"/>
    <property type="evidence" value="ECO:0007669"/>
    <property type="project" value="UniProtKB-KW"/>
</dbReference>
<comment type="caution">
    <text evidence="7">The sequence shown here is derived from an EMBL/GenBank/DDBJ whole genome shotgun (WGS) entry which is preliminary data.</text>
</comment>
<dbReference type="InterPro" id="IPR023347">
    <property type="entry name" value="Lysozyme_dom_sf"/>
</dbReference>
<protein>
    <recommendedName>
        <fullName evidence="6">Lysozyme</fullName>
        <ecNumber evidence="6">3.2.1.17</ecNumber>
    </recommendedName>
</protein>
<dbReference type="HAMAP" id="MF_04136">
    <property type="entry name" value="SAR_ENDOLYSIN"/>
    <property type="match status" value="1"/>
</dbReference>
<dbReference type="GO" id="GO:0009253">
    <property type="term" value="P:peptidoglycan catabolic process"/>
    <property type="evidence" value="ECO:0007669"/>
    <property type="project" value="InterPro"/>
</dbReference>
<dbReference type="InterPro" id="IPR043688">
    <property type="entry name" value="SAR_endolysin-like"/>
</dbReference>
<dbReference type="InterPro" id="IPR051018">
    <property type="entry name" value="Bacteriophage_GH24"/>
</dbReference>
<dbReference type="Gene3D" id="1.10.530.40">
    <property type="match status" value="1"/>
</dbReference>
<keyword evidence="2 6" id="KW-0929">Antimicrobial</keyword>
<dbReference type="InterPro" id="IPR034690">
    <property type="entry name" value="Endolysin_T4_type"/>
</dbReference>
<comment type="catalytic activity">
    <reaction evidence="1 6">
        <text>Hydrolysis of (1-&gt;4)-beta-linkages between N-acetylmuramic acid and N-acetyl-D-glucosamine residues in a peptidoglycan and between N-acetyl-D-glucosamine residues in chitodextrins.</text>
        <dbReference type="EC" id="3.2.1.17"/>
    </reaction>
</comment>
<evidence type="ECO:0000313" key="8">
    <source>
        <dbReference type="Proteomes" id="UP000281332"/>
    </source>
</evidence>
<dbReference type="SUPFAM" id="SSF53955">
    <property type="entry name" value="Lysozyme-like"/>
    <property type="match status" value="1"/>
</dbReference>
<dbReference type="InterPro" id="IPR002196">
    <property type="entry name" value="Glyco_hydro_24"/>
</dbReference>
<dbReference type="Proteomes" id="UP000281332">
    <property type="component" value="Unassembled WGS sequence"/>
</dbReference>
<proteinExistence type="inferred from homology"/>
<name>A0A3N4PEM5_9GAMM</name>
<accession>A0A3N4PEM5</accession>
<dbReference type="OrthoDB" id="8141296at2"/>
<sequence>MAMSNSLRNKLIAAAGGGAMLIATVFLGGKDGVEGRVYEPYKDVAGVWTVCDGITGAGVVQGKHYTDRECDSLLWQRVRQVKAQVDPLVKVPLDEYQRAALYSFTYNVGTSAFSKSTLLKRLNAGDVDGACEELRRWIYAGGQKWRGLMNRRDMERTMCLAESADDLAGK</sequence>
<evidence type="ECO:0000256" key="4">
    <source>
        <dbReference type="ARBA" id="ARBA00022801"/>
    </source>
</evidence>
<keyword evidence="5 6" id="KW-0326">Glycosidase</keyword>
<dbReference type="AlphaFoldDB" id="A0A3N4PEM5"/>
<dbReference type="EC" id="3.2.1.17" evidence="6"/>
<keyword evidence="3 6" id="KW-0081">Bacteriolytic enzyme</keyword>
<evidence type="ECO:0000313" key="7">
    <source>
        <dbReference type="EMBL" id="RPE02977.1"/>
    </source>
</evidence>
<dbReference type="GO" id="GO:0031640">
    <property type="term" value="P:killing of cells of another organism"/>
    <property type="evidence" value="ECO:0007669"/>
    <property type="project" value="UniProtKB-KW"/>
</dbReference>
<dbReference type="HAMAP" id="MF_04110">
    <property type="entry name" value="ENDOLYSIN_T4"/>
    <property type="match status" value="1"/>
</dbReference>
<dbReference type="EMBL" id="RMVG01000003">
    <property type="protein sequence ID" value="RPE02977.1"/>
    <property type="molecule type" value="Genomic_DNA"/>
</dbReference>